<evidence type="ECO:0000256" key="1">
    <source>
        <dbReference type="PROSITE-ProRule" id="PRU00023"/>
    </source>
</evidence>
<dbReference type="PROSITE" id="PS50297">
    <property type="entry name" value="ANK_REP_REGION"/>
    <property type="match status" value="1"/>
</dbReference>
<evidence type="ECO:0000313" key="4">
    <source>
        <dbReference type="Proteomes" id="UP000008974"/>
    </source>
</evidence>
<name>E1EZ33_GIAIA</name>
<sequence length="1179" mass="129518">MAENWFDAARQGQFNRLCSLSASWIKSRDSSGNTALMLVVQNGHTECLKLLEEEVTMTNNSGLTALAIAIMCGNSTACAFLAPMEAHIVLPSKLSMLMLAAKLGNCDAVNCVIPYAQEETTVYSETALGLAIQGNHLECVRTLLNRMPYTVTDICTELGTPNTDIRILLLERCDSLLEYDMSASRKSIENVPLAHEQYDQRIAFLKDIIYCLKLRSQGQSSPYNMATDCIDMSQLHELNRHIKDCHAYIQTLKHDFSKLQQDKKSMQEGYEEKLQRMQKIYASSIGSLQAKLHAKDPGGFHISGPSREYSNVSIVSHEPATQTSQPFLVEKDTQTKNYSYREVAIGDIHCFVEGVSWGGGPVLLADATPFHVKSIDAYIQTTPSEYSCGNGLPHFDLARTNQLSPGALPTQDDDNLQQQLLEKTAEVQALSNELAIMQSTIELISVTQSRELSAKDLELEQEIEIFTERISMLSEDNLRLERQTRILQEENTLLSEKLEKLENKIEDSSSIPTDSITRLPSPSVTNDLDVVLLHGDEAGMQTDPSHYLVSVKVGDDRAITEPLLPLQQVWLAIPDQITSTANFLTSLPALDVVHRSYQSCVDTNDACCQAVVIDDTATTLRQEIELACQQVEEFTDRRASRTSMFVESAEKVLSAEDPRETITCNESDDSALMYTIEKLEQVLRDKDAELSLANDRLARLEFIEQKCNAYSRPGKDEATLVLPSSHSQSDTECAQLLSAVCVPSPQANLSPTSLPSIEEENRELRNQVESLRRQVIQLTHSSRKSIVPIITASNTLTLASSKLSELAQRLKELLDGPHNIALKVDDRTLSFIEELTAEILEYSTSIQSALQDNLVAGHMRTPSVHQDLLLSDAATPSKDSTNTDLMEAAILDNADVASLFLNQVGRRNVDGETALMIAAKYNSLEVAKLLAQHEASCTRKDGMTALAIALYNKNLDMAVLLSAYESPGNNLTSGSPGSPASPPDALILAARHHDVISAWTLLKTHARYQDDQGRTALMHAAEHGFDIIVHLLAESEAGMQDVDGYTGLMIAANLGYTLVVTELRNREAGMQCARGYTALMYAAAAGHKAAVAALTPFEAGIQTSVLTKNTDNSPPTGYSANEISDTTGITALMLAVEAGSVDCVNILWPLEHHITDAQGMAAIHYACSESMRNLLRSYQ</sequence>
<dbReference type="InterPro" id="IPR036770">
    <property type="entry name" value="Ankyrin_rpt-contain_sf"/>
</dbReference>
<dbReference type="Proteomes" id="UP000008974">
    <property type="component" value="Unassembled WGS sequence"/>
</dbReference>
<dbReference type="OMA" id="THARYQD"/>
<dbReference type="PANTHER" id="PTHR24120">
    <property type="entry name" value="GH07239P"/>
    <property type="match status" value="1"/>
</dbReference>
<gene>
    <name evidence="3" type="ORF">GLP15_3279</name>
</gene>
<dbReference type="EMBL" id="ACVC01000083">
    <property type="protein sequence ID" value="EFO64532.1"/>
    <property type="molecule type" value="Genomic_DNA"/>
</dbReference>
<organism evidence="3 4">
    <name type="scientific">Giardia intestinalis (strain P15)</name>
    <name type="common">Giardia lamblia</name>
    <dbReference type="NCBI Taxonomy" id="658858"/>
    <lineage>
        <taxon>Eukaryota</taxon>
        <taxon>Metamonada</taxon>
        <taxon>Diplomonadida</taxon>
        <taxon>Hexamitidae</taxon>
        <taxon>Giardiinae</taxon>
        <taxon>Giardia</taxon>
    </lineage>
</organism>
<feature type="repeat" description="ANK" evidence="1">
    <location>
        <begin position="910"/>
        <end position="942"/>
    </location>
</feature>
<dbReference type="VEuPathDB" id="GiardiaDB:GLP15_3279"/>
<dbReference type="SMART" id="SM00248">
    <property type="entry name" value="ANK"/>
    <property type="match status" value="11"/>
</dbReference>
<accession>E1EZ33</accession>
<dbReference type="PROSITE" id="PS50088">
    <property type="entry name" value="ANK_REPEAT"/>
    <property type="match status" value="1"/>
</dbReference>
<evidence type="ECO:0000256" key="2">
    <source>
        <dbReference type="SAM" id="Coils"/>
    </source>
</evidence>
<dbReference type="STRING" id="658858.E1EZ33"/>
<keyword evidence="2" id="KW-0175">Coiled coil</keyword>
<dbReference type="PANTHER" id="PTHR24120:SF4">
    <property type="entry name" value="GH07239P"/>
    <property type="match status" value="1"/>
</dbReference>
<protein>
    <submittedName>
        <fullName evidence="3">Protein 21.1</fullName>
    </submittedName>
</protein>
<dbReference type="SUPFAM" id="SSF48403">
    <property type="entry name" value="Ankyrin repeat"/>
    <property type="match status" value="2"/>
</dbReference>
<feature type="coiled-coil region" evidence="2">
    <location>
        <begin position="463"/>
        <end position="511"/>
    </location>
</feature>
<dbReference type="InterPro" id="IPR002110">
    <property type="entry name" value="Ankyrin_rpt"/>
</dbReference>
<evidence type="ECO:0000313" key="3">
    <source>
        <dbReference type="EMBL" id="EFO64532.1"/>
    </source>
</evidence>
<dbReference type="Gene3D" id="1.25.40.20">
    <property type="entry name" value="Ankyrin repeat-containing domain"/>
    <property type="match status" value="4"/>
</dbReference>
<proteinExistence type="predicted"/>
<comment type="caution">
    <text evidence="3">The sequence shown here is derived from an EMBL/GenBank/DDBJ whole genome shotgun (WGS) entry which is preliminary data.</text>
</comment>
<reference evidence="3 4" key="1">
    <citation type="journal article" date="2010" name="BMC Genomics">
        <title>Genome analysis and comparative genomics of a Giardia intestinalis assemblage E isolate.</title>
        <authorList>
            <person name="Jerlstrom-Hultqvist J."/>
            <person name="Franzen O."/>
            <person name="Ankarklev J."/>
            <person name="Xu F."/>
            <person name="Nohynkova E."/>
            <person name="Andersson J.O."/>
            <person name="Svard S.G."/>
            <person name="Andersson B."/>
        </authorList>
    </citation>
    <scope>NUCLEOTIDE SEQUENCE [LARGE SCALE GENOMIC DNA]</scope>
    <source>
        <strain evidence="3 4">P15</strain>
    </source>
</reference>
<feature type="coiled-coil region" evidence="2">
    <location>
        <begin position="754"/>
        <end position="781"/>
    </location>
</feature>
<dbReference type="OrthoDB" id="10256738at2759"/>
<dbReference type="AlphaFoldDB" id="E1EZ33"/>
<keyword evidence="1" id="KW-0040">ANK repeat</keyword>
<dbReference type="Pfam" id="PF12796">
    <property type="entry name" value="Ank_2"/>
    <property type="match status" value="4"/>
</dbReference>